<dbReference type="RefSeq" id="WP_238246403.1">
    <property type="nucleotide sequence ID" value="NZ_BPQP01000088.1"/>
</dbReference>
<evidence type="ECO:0000313" key="1">
    <source>
        <dbReference type="EMBL" id="GJD97328.1"/>
    </source>
</evidence>
<evidence type="ECO:0000313" key="2">
    <source>
        <dbReference type="Proteomes" id="UP001055125"/>
    </source>
</evidence>
<gene>
    <name evidence="1" type="ORF">OCOJLMKI_4557</name>
</gene>
<dbReference type="EMBL" id="BPQP01000088">
    <property type="protein sequence ID" value="GJD97328.1"/>
    <property type="molecule type" value="Genomic_DNA"/>
</dbReference>
<protein>
    <submittedName>
        <fullName evidence="1">Uncharacterized protein</fullName>
    </submittedName>
</protein>
<sequence length="87" mass="9425">MADDPTIGELFEAKVILGMDLVRAVDAYMADPATETFEIGGSYVLNLAGAVEASAYAQRVLVDPDANMMRRRGVVRAAILLARPEKR</sequence>
<reference evidence="1" key="2">
    <citation type="submission" date="2021-08" db="EMBL/GenBank/DDBJ databases">
        <authorList>
            <person name="Tani A."/>
            <person name="Ola A."/>
            <person name="Ogura Y."/>
            <person name="Katsura K."/>
            <person name="Hayashi T."/>
        </authorList>
    </citation>
    <scope>NUCLEOTIDE SEQUENCE</scope>
    <source>
        <strain evidence="1">DSM 19015</strain>
    </source>
</reference>
<keyword evidence="2" id="KW-1185">Reference proteome</keyword>
<reference evidence="1" key="1">
    <citation type="journal article" date="2021" name="Front. Microbiol.">
        <title>Comprehensive Comparative Genomics and Phenotyping of Methylobacterium Species.</title>
        <authorList>
            <person name="Alessa O."/>
            <person name="Ogura Y."/>
            <person name="Fujitani Y."/>
            <person name="Takami H."/>
            <person name="Hayashi T."/>
            <person name="Sahin N."/>
            <person name="Tani A."/>
        </authorList>
    </citation>
    <scope>NUCLEOTIDE SEQUENCE</scope>
    <source>
        <strain evidence="1">DSM 19015</strain>
    </source>
</reference>
<accession>A0ABQ4S2H4</accession>
<organism evidence="1 2">
    <name type="scientific">Methylobacterium iners</name>
    <dbReference type="NCBI Taxonomy" id="418707"/>
    <lineage>
        <taxon>Bacteria</taxon>
        <taxon>Pseudomonadati</taxon>
        <taxon>Pseudomonadota</taxon>
        <taxon>Alphaproteobacteria</taxon>
        <taxon>Hyphomicrobiales</taxon>
        <taxon>Methylobacteriaceae</taxon>
        <taxon>Methylobacterium</taxon>
    </lineage>
</organism>
<comment type="caution">
    <text evidence="1">The sequence shown here is derived from an EMBL/GenBank/DDBJ whole genome shotgun (WGS) entry which is preliminary data.</text>
</comment>
<dbReference type="Proteomes" id="UP001055125">
    <property type="component" value="Unassembled WGS sequence"/>
</dbReference>
<proteinExistence type="predicted"/>
<name>A0ABQ4S2H4_9HYPH</name>